<accession>A0A382GSQ2</accession>
<dbReference type="AlphaFoldDB" id="A0A382GSQ2"/>
<dbReference type="GO" id="GO:0005524">
    <property type="term" value="F:ATP binding"/>
    <property type="evidence" value="ECO:0007669"/>
    <property type="project" value="UniProtKB-KW"/>
</dbReference>
<dbReference type="InterPro" id="IPR027417">
    <property type="entry name" value="P-loop_NTPase"/>
</dbReference>
<keyword evidence="1" id="KW-0813">Transport</keyword>
<name>A0A382GSQ2_9ZZZZ</name>
<dbReference type="InterPro" id="IPR017871">
    <property type="entry name" value="ABC_transporter-like_CS"/>
</dbReference>
<evidence type="ECO:0000256" key="2">
    <source>
        <dbReference type="ARBA" id="ARBA00022741"/>
    </source>
</evidence>
<dbReference type="Gene3D" id="2.40.50.140">
    <property type="entry name" value="Nucleic acid-binding proteins"/>
    <property type="match status" value="1"/>
</dbReference>
<dbReference type="SMART" id="SM00382">
    <property type="entry name" value="AAA"/>
    <property type="match status" value="1"/>
</dbReference>
<sequence length="350" mass="36923">MVNIGAASATRPGQVGLGVSGLTVAYDGPPVLVDVSLGVDPGEIVALLGPSGSGKTTLLRSIAGLEKPTSGSVSLGERIVSDHRVFLAPERRRVGMVFQDGALFPHLDVSRNVAYGLPRAERSSDRVTEALRMVGLESMAHRMPGSLSGGQRQRVALARALAPRPGVLLLDEPFSNLDATLRLQVRAEIHQLLVGLGITTLFVTHDQEEAFVVGDRVAVLRDGQIAQVGTPDELYLRPADRWVATFVGDANLFPITSHGETCSTPVGTVPLSSPPSGPSEVLLRPEDLTVTDGDDGTVELVEYYGHDAMVVVRLDDGVAVRARTAADLPFSRGDRVGVTYAGSGAIVFPV</sequence>
<dbReference type="InterPro" id="IPR013611">
    <property type="entry name" value="Transp-assoc_OB_typ2"/>
</dbReference>
<feature type="domain" description="ABC transporter" evidence="4">
    <location>
        <begin position="17"/>
        <end position="247"/>
    </location>
</feature>
<dbReference type="PANTHER" id="PTHR42781">
    <property type="entry name" value="SPERMIDINE/PUTRESCINE IMPORT ATP-BINDING PROTEIN POTA"/>
    <property type="match status" value="1"/>
</dbReference>
<organism evidence="5">
    <name type="scientific">marine metagenome</name>
    <dbReference type="NCBI Taxonomy" id="408172"/>
    <lineage>
        <taxon>unclassified sequences</taxon>
        <taxon>metagenomes</taxon>
        <taxon>ecological metagenomes</taxon>
    </lineage>
</organism>
<dbReference type="Pfam" id="PF00005">
    <property type="entry name" value="ABC_tran"/>
    <property type="match status" value="1"/>
</dbReference>
<dbReference type="Gene3D" id="3.40.50.300">
    <property type="entry name" value="P-loop containing nucleotide triphosphate hydrolases"/>
    <property type="match status" value="1"/>
</dbReference>
<dbReference type="EMBL" id="UINC01057147">
    <property type="protein sequence ID" value="SVB77999.1"/>
    <property type="molecule type" value="Genomic_DNA"/>
</dbReference>
<dbReference type="PROSITE" id="PS00211">
    <property type="entry name" value="ABC_TRANSPORTER_1"/>
    <property type="match status" value="1"/>
</dbReference>
<dbReference type="GO" id="GO:0022857">
    <property type="term" value="F:transmembrane transporter activity"/>
    <property type="evidence" value="ECO:0007669"/>
    <property type="project" value="InterPro"/>
</dbReference>
<dbReference type="InterPro" id="IPR003439">
    <property type="entry name" value="ABC_transporter-like_ATP-bd"/>
</dbReference>
<dbReference type="InterPro" id="IPR050093">
    <property type="entry name" value="ABC_SmlMolc_Importer"/>
</dbReference>
<dbReference type="SUPFAM" id="SSF50331">
    <property type="entry name" value="MOP-like"/>
    <property type="match status" value="1"/>
</dbReference>
<dbReference type="PANTHER" id="PTHR42781:SF4">
    <property type="entry name" value="SPERMIDINE_PUTRESCINE IMPORT ATP-BINDING PROTEIN POTA"/>
    <property type="match status" value="1"/>
</dbReference>
<gene>
    <name evidence="5" type="ORF">METZ01_LOCUS230853</name>
</gene>
<keyword evidence="2" id="KW-0547">Nucleotide-binding</keyword>
<protein>
    <recommendedName>
        <fullName evidence="4">ABC transporter domain-containing protein</fullName>
    </recommendedName>
</protein>
<dbReference type="InterPro" id="IPR012340">
    <property type="entry name" value="NA-bd_OB-fold"/>
</dbReference>
<dbReference type="GO" id="GO:0043190">
    <property type="term" value="C:ATP-binding cassette (ABC) transporter complex"/>
    <property type="evidence" value="ECO:0007669"/>
    <property type="project" value="InterPro"/>
</dbReference>
<dbReference type="InterPro" id="IPR003593">
    <property type="entry name" value="AAA+_ATPase"/>
</dbReference>
<dbReference type="SUPFAM" id="SSF52540">
    <property type="entry name" value="P-loop containing nucleoside triphosphate hydrolases"/>
    <property type="match status" value="1"/>
</dbReference>
<evidence type="ECO:0000259" key="4">
    <source>
        <dbReference type="PROSITE" id="PS50893"/>
    </source>
</evidence>
<dbReference type="GO" id="GO:0016887">
    <property type="term" value="F:ATP hydrolysis activity"/>
    <property type="evidence" value="ECO:0007669"/>
    <property type="project" value="InterPro"/>
</dbReference>
<dbReference type="Pfam" id="PF08402">
    <property type="entry name" value="TOBE_2"/>
    <property type="match status" value="1"/>
</dbReference>
<evidence type="ECO:0000256" key="1">
    <source>
        <dbReference type="ARBA" id="ARBA00022448"/>
    </source>
</evidence>
<evidence type="ECO:0000256" key="3">
    <source>
        <dbReference type="ARBA" id="ARBA00022840"/>
    </source>
</evidence>
<dbReference type="PROSITE" id="PS50893">
    <property type="entry name" value="ABC_TRANSPORTER_2"/>
    <property type="match status" value="1"/>
</dbReference>
<proteinExistence type="predicted"/>
<reference evidence="5" key="1">
    <citation type="submission" date="2018-05" db="EMBL/GenBank/DDBJ databases">
        <authorList>
            <person name="Lanie J.A."/>
            <person name="Ng W.-L."/>
            <person name="Kazmierczak K.M."/>
            <person name="Andrzejewski T.M."/>
            <person name="Davidsen T.M."/>
            <person name="Wayne K.J."/>
            <person name="Tettelin H."/>
            <person name="Glass J.I."/>
            <person name="Rusch D."/>
            <person name="Podicherti R."/>
            <person name="Tsui H.-C.T."/>
            <person name="Winkler M.E."/>
        </authorList>
    </citation>
    <scope>NUCLEOTIDE SEQUENCE</scope>
</reference>
<evidence type="ECO:0000313" key="5">
    <source>
        <dbReference type="EMBL" id="SVB77999.1"/>
    </source>
</evidence>
<keyword evidence="3" id="KW-0067">ATP-binding</keyword>
<dbReference type="FunFam" id="3.40.50.300:FF:000425">
    <property type="entry name" value="Probable ABC transporter, ATP-binding subunit"/>
    <property type="match status" value="1"/>
</dbReference>
<dbReference type="InterPro" id="IPR008995">
    <property type="entry name" value="Mo/tungstate-bd_C_term_dom"/>
</dbReference>